<dbReference type="RefSeq" id="WP_052651883.1">
    <property type="nucleotide sequence ID" value="NZ_CCXS01000001.1"/>
</dbReference>
<dbReference type="GO" id="GO:0004326">
    <property type="term" value="F:tetrahydrofolylpolyglutamate synthase activity"/>
    <property type="evidence" value="ECO:0007669"/>
    <property type="project" value="UniProtKB-EC"/>
</dbReference>
<dbReference type="PIRSF" id="PIRSF001563">
    <property type="entry name" value="Folylpolyglu_synth"/>
    <property type="match status" value="1"/>
</dbReference>
<dbReference type="GO" id="GO:0005524">
    <property type="term" value="F:ATP binding"/>
    <property type="evidence" value="ECO:0007669"/>
    <property type="project" value="UniProtKB-KW"/>
</dbReference>
<keyword evidence="3" id="KW-0436">Ligase</keyword>
<sequence length="398" mass="44249">MINGLDTYKKKWNIQTEAAIKPGLHAITAALKELGNPHQKGTFIHIAGTNGKGSTATFLASILREHGLSVGNFFSPEIEDLHDQIQINGEPIPEEEMDRTMNRLASLRTPLTDFELLTAAAFLIFSEHPLDAVIIEAGMGGRFDSTNVIDPFLSIIPSISMEHTAFLGDTLEEIAWHKAGIIKKWKPVVVGNLPEAAMAVVNENADKLHSEVIKAKEPITVELKLKGEHQIRNAQLAVEAAKEILLLTFEPEKANAGLSKASIPFRFEELYPGLVLDAAHNVESVEALIQTVKEQFPTKEIHFVVGILKDKNYKEILRKLEAISDRFTFISFESERALEANTLFEESRSKIKTIQNQYDILPVQGINVMTIVTGSMNLLSILRNDKFKVFANYKSAAR</sequence>
<keyword evidence="7" id="KW-0460">Magnesium</keyword>
<gene>
    <name evidence="12" type="primary">fgs</name>
    <name evidence="12" type="ORF">BN1080_02036</name>
</gene>
<dbReference type="AlphaFoldDB" id="A0A098ELC2"/>
<evidence type="ECO:0000256" key="8">
    <source>
        <dbReference type="ARBA" id="ARBA00030592"/>
    </source>
</evidence>
<dbReference type="Gene3D" id="3.40.1190.10">
    <property type="entry name" value="Mur-like, catalytic domain"/>
    <property type="match status" value="1"/>
</dbReference>
<dbReference type="InterPro" id="IPR001645">
    <property type="entry name" value="Folylpolyglutamate_synth"/>
</dbReference>
<dbReference type="Gene3D" id="3.90.190.20">
    <property type="entry name" value="Mur ligase, C-terminal domain"/>
    <property type="match status" value="1"/>
</dbReference>
<evidence type="ECO:0000313" key="12">
    <source>
        <dbReference type="EMBL" id="CEG23093.1"/>
    </source>
</evidence>
<dbReference type="SUPFAM" id="SSF53623">
    <property type="entry name" value="MurD-like peptide ligases, catalytic domain"/>
    <property type="match status" value="1"/>
</dbReference>
<dbReference type="GO" id="GO:0046872">
    <property type="term" value="F:metal ion binding"/>
    <property type="evidence" value="ECO:0007669"/>
    <property type="project" value="UniProtKB-KW"/>
</dbReference>
<evidence type="ECO:0000256" key="6">
    <source>
        <dbReference type="ARBA" id="ARBA00022840"/>
    </source>
</evidence>
<name>A0A098ELC2_9BACL</name>
<dbReference type="NCBIfam" id="TIGR01499">
    <property type="entry name" value="folC"/>
    <property type="match status" value="1"/>
</dbReference>
<organism evidence="12 13">
    <name type="scientific">Planococcus massiliensis</name>
    <dbReference type="NCBI Taxonomy" id="1499687"/>
    <lineage>
        <taxon>Bacteria</taxon>
        <taxon>Bacillati</taxon>
        <taxon>Bacillota</taxon>
        <taxon>Bacilli</taxon>
        <taxon>Bacillales</taxon>
        <taxon>Caryophanaceae</taxon>
        <taxon>Planococcus</taxon>
    </lineage>
</organism>
<evidence type="ECO:0000259" key="10">
    <source>
        <dbReference type="Pfam" id="PF02875"/>
    </source>
</evidence>
<dbReference type="InterPro" id="IPR013221">
    <property type="entry name" value="Mur_ligase_cen"/>
</dbReference>
<accession>A0A098ELC2</accession>
<dbReference type="InterPro" id="IPR036615">
    <property type="entry name" value="Mur_ligase_C_dom_sf"/>
</dbReference>
<dbReference type="PANTHER" id="PTHR11136:SF0">
    <property type="entry name" value="DIHYDROFOLATE SYNTHETASE-RELATED"/>
    <property type="match status" value="1"/>
</dbReference>
<comment type="catalytic activity">
    <reaction evidence="9">
        <text>(6S)-5,6,7,8-tetrahydrofolyl-(gamma-L-Glu)(n) + L-glutamate + ATP = (6S)-5,6,7,8-tetrahydrofolyl-(gamma-L-Glu)(n+1) + ADP + phosphate + H(+)</text>
        <dbReference type="Rhea" id="RHEA:10580"/>
        <dbReference type="Rhea" id="RHEA-COMP:14738"/>
        <dbReference type="Rhea" id="RHEA-COMP:14740"/>
        <dbReference type="ChEBI" id="CHEBI:15378"/>
        <dbReference type="ChEBI" id="CHEBI:29985"/>
        <dbReference type="ChEBI" id="CHEBI:30616"/>
        <dbReference type="ChEBI" id="CHEBI:43474"/>
        <dbReference type="ChEBI" id="CHEBI:141005"/>
        <dbReference type="ChEBI" id="CHEBI:456216"/>
        <dbReference type="EC" id="6.3.2.17"/>
    </reaction>
</comment>
<feature type="domain" description="Mur ligase central" evidence="11">
    <location>
        <begin position="46"/>
        <end position="214"/>
    </location>
</feature>
<evidence type="ECO:0000259" key="11">
    <source>
        <dbReference type="Pfam" id="PF08245"/>
    </source>
</evidence>
<dbReference type="OrthoDB" id="9809356at2"/>
<evidence type="ECO:0000256" key="3">
    <source>
        <dbReference type="ARBA" id="ARBA00022598"/>
    </source>
</evidence>
<dbReference type="PROSITE" id="PS01011">
    <property type="entry name" value="FOLYLPOLYGLU_SYNT_1"/>
    <property type="match status" value="1"/>
</dbReference>
<dbReference type="STRING" id="1499687.BN1080_02036"/>
<evidence type="ECO:0000256" key="7">
    <source>
        <dbReference type="ARBA" id="ARBA00022842"/>
    </source>
</evidence>
<evidence type="ECO:0000256" key="9">
    <source>
        <dbReference type="ARBA" id="ARBA00047493"/>
    </source>
</evidence>
<dbReference type="Pfam" id="PF08245">
    <property type="entry name" value="Mur_ligase_M"/>
    <property type="match status" value="1"/>
</dbReference>
<evidence type="ECO:0000256" key="5">
    <source>
        <dbReference type="ARBA" id="ARBA00022741"/>
    </source>
</evidence>
<keyword evidence="5" id="KW-0547">Nucleotide-binding</keyword>
<dbReference type="PANTHER" id="PTHR11136">
    <property type="entry name" value="FOLYLPOLYGLUTAMATE SYNTHASE-RELATED"/>
    <property type="match status" value="1"/>
</dbReference>
<dbReference type="InterPro" id="IPR036565">
    <property type="entry name" value="Mur-like_cat_sf"/>
</dbReference>
<keyword evidence="6" id="KW-0067">ATP-binding</keyword>
<dbReference type="PROSITE" id="PS01012">
    <property type="entry name" value="FOLYLPOLYGLU_SYNT_2"/>
    <property type="match status" value="1"/>
</dbReference>
<dbReference type="InterPro" id="IPR018109">
    <property type="entry name" value="Folylpolyglutamate_synth_CS"/>
</dbReference>
<keyword evidence="13" id="KW-1185">Reference proteome</keyword>
<evidence type="ECO:0000313" key="13">
    <source>
        <dbReference type="Proteomes" id="UP000043699"/>
    </source>
</evidence>
<evidence type="ECO:0000256" key="1">
    <source>
        <dbReference type="ARBA" id="ARBA00008276"/>
    </source>
</evidence>
<dbReference type="Pfam" id="PF02875">
    <property type="entry name" value="Mur_ligase_C"/>
    <property type="match status" value="1"/>
</dbReference>
<feature type="domain" description="Mur ligase C-terminal" evidence="10">
    <location>
        <begin position="274"/>
        <end position="349"/>
    </location>
</feature>
<keyword evidence="4" id="KW-0479">Metal-binding</keyword>
<reference evidence="12 13" key="1">
    <citation type="submission" date="2014-09" db="EMBL/GenBank/DDBJ databases">
        <authorList>
            <person name="Urmite Genomes Urmite Genomes"/>
        </authorList>
    </citation>
    <scope>NUCLEOTIDE SEQUENCE [LARGE SCALE GENOMIC DNA]</scope>
    <source>
        <strain evidence="12 13">ES2</strain>
    </source>
</reference>
<dbReference type="GO" id="GO:0008841">
    <property type="term" value="F:dihydrofolate synthase activity"/>
    <property type="evidence" value="ECO:0007669"/>
    <property type="project" value="TreeGrafter"/>
</dbReference>
<proteinExistence type="inferred from homology"/>
<dbReference type="EC" id="6.3.2.17" evidence="2"/>
<evidence type="ECO:0000256" key="4">
    <source>
        <dbReference type="ARBA" id="ARBA00022723"/>
    </source>
</evidence>
<dbReference type="SUPFAM" id="SSF53244">
    <property type="entry name" value="MurD-like peptide ligases, peptide-binding domain"/>
    <property type="match status" value="1"/>
</dbReference>
<protein>
    <recommendedName>
        <fullName evidence="2">tetrahydrofolate synthase</fullName>
        <ecNumber evidence="2">6.3.2.17</ecNumber>
    </recommendedName>
    <alternativeName>
        <fullName evidence="8">Tetrahydrofolylpolyglutamate synthase</fullName>
    </alternativeName>
</protein>
<dbReference type="InterPro" id="IPR004101">
    <property type="entry name" value="Mur_ligase_C"/>
</dbReference>
<comment type="similarity">
    <text evidence="1">Belongs to the folylpolyglutamate synthase family.</text>
</comment>
<evidence type="ECO:0000256" key="2">
    <source>
        <dbReference type="ARBA" id="ARBA00013025"/>
    </source>
</evidence>
<dbReference type="GO" id="GO:0005737">
    <property type="term" value="C:cytoplasm"/>
    <property type="evidence" value="ECO:0007669"/>
    <property type="project" value="TreeGrafter"/>
</dbReference>
<dbReference type="Proteomes" id="UP000043699">
    <property type="component" value="Unassembled WGS sequence"/>
</dbReference>
<dbReference type="EMBL" id="CCXS01000001">
    <property type="protein sequence ID" value="CEG23093.1"/>
    <property type="molecule type" value="Genomic_DNA"/>
</dbReference>